<keyword evidence="1" id="KW-1133">Transmembrane helix</keyword>
<feature type="transmembrane region" description="Helical" evidence="1">
    <location>
        <begin position="31"/>
        <end position="55"/>
    </location>
</feature>
<accession>A0A9W4GVP8</accession>
<keyword evidence="1" id="KW-0812">Transmembrane</keyword>
<sequence>MSLVMKAFRVYWGYLAIAALIVSWGRGAAPAVIVVLSLAVFVFAGFQAPALCGAVNRNGTYCRENASGLLMGCHRRHHRLQKLKMIVLRHRAGTVSGHI</sequence>
<dbReference type="AlphaFoldDB" id="A0A9W4GVP8"/>
<dbReference type="EMBL" id="CAJSLV010000080">
    <property type="protein sequence ID" value="CAG6396937.1"/>
    <property type="molecule type" value="Genomic_DNA"/>
</dbReference>
<evidence type="ECO:0000256" key="1">
    <source>
        <dbReference type="SAM" id="Phobius"/>
    </source>
</evidence>
<proteinExistence type="predicted"/>
<keyword evidence="1" id="KW-0472">Membrane</keyword>
<name>A0A9W4GVP8_9ACTN</name>
<evidence type="ECO:0000313" key="3">
    <source>
        <dbReference type="Proteomes" id="UP001152519"/>
    </source>
</evidence>
<feature type="transmembrane region" description="Helical" evidence="1">
    <location>
        <begin position="7"/>
        <end position="25"/>
    </location>
</feature>
<organism evidence="2 3">
    <name type="scientific">Actinacidiphila cocklensis</name>
    <dbReference type="NCBI Taxonomy" id="887465"/>
    <lineage>
        <taxon>Bacteria</taxon>
        <taxon>Bacillati</taxon>
        <taxon>Actinomycetota</taxon>
        <taxon>Actinomycetes</taxon>
        <taxon>Kitasatosporales</taxon>
        <taxon>Streptomycetaceae</taxon>
        <taxon>Actinacidiphila</taxon>
    </lineage>
</organism>
<reference evidence="2" key="1">
    <citation type="submission" date="2021-05" db="EMBL/GenBank/DDBJ databases">
        <authorList>
            <person name="Arsene-Ploetze F."/>
        </authorList>
    </citation>
    <scope>NUCLEOTIDE SEQUENCE</scope>
    <source>
        <strain evidence="2">DSM 42138</strain>
    </source>
</reference>
<keyword evidence="3" id="KW-1185">Reference proteome</keyword>
<dbReference type="Proteomes" id="UP001152519">
    <property type="component" value="Unassembled WGS sequence"/>
</dbReference>
<dbReference type="RefSeq" id="WP_251496130.1">
    <property type="nucleotide sequence ID" value="NZ_CAJSLV010000080.1"/>
</dbReference>
<comment type="caution">
    <text evidence="2">The sequence shown here is derived from an EMBL/GenBank/DDBJ whole genome shotgun (WGS) entry which is preliminary data.</text>
</comment>
<protein>
    <submittedName>
        <fullName evidence="2">Uncharacterized protein</fullName>
    </submittedName>
</protein>
<evidence type="ECO:0000313" key="2">
    <source>
        <dbReference type="EMBL" id="CAG6396937.1"/>
    </source>
</evidence>
<gene>
    <name evidence="2" type="ORF">SCOCK_490050</name>
</gene>